<accession>R0L8M5</accession>
<organism evidence="2 3">
    <name type="scientific">Anas platyrhynchos</name>
    <name type="common">Mallard</name>
    <name type="synonym">Anas boschas</name>
    <dbReference type="NCBI Taxonomy" id="8839"/>
    <lineage>
        <taxon>Eukaryota</taxon>
        <taxon>Metazoa</taxon>
        <taxon>Chordata</taxon>
        <taxon>Craniata</taxon>
        <taxon>Vertebrata</taxon>
        <taxon>Euteleostomi</taxon>
        <taxon>Archelosauria</taxon>
        <taxon>Archosauria</taxon>
        <taxon>Dinosauria</taxon>
        <taxon>Saurischia</taxon>
        <taxon>Theropoda</taxon>
        <taxon>Coelurosauria</taxon>
        <taxon>Aves</taxon>
        <taxon>Neognathae</taxon>
        <taxon>Galloanserae</taxon>
        <taxon>Anseriformes</taxon>
        <taxon>Anatidae</taxon>
        <taxon>Anatinae</taxon>
        <taxon>Anas</taxon>
    </lineage>
</organism>
<gene>
    <name evidence="2" type="ORF">Anapl_11504</name>
</gene>
<protein>
    <submittedName>
        <fullName evidence="2">Uncharacterized protein</fullName>
    </submittedName>
</protein>
<feature type="signal peptide" evidence="1">
    <location>
        <begin position="1"/>
        <end position="21"/>
    </location>
</feature>
<evidence type="ECO:0000256" key="1">
    <source>
        <dbReference type="SAM" id="SignalP"/>
    </source>
</evidence>
<dbReference type="EMBL" id="KB743912">
    <property type="protein sequence ID" value="EOA96657.1"/>
    <property type="molecule type" value="Genomic_DNA"/>
</dbReference>
<keyword evidence="1" id="KW-0732">Signal</keyword>
<dbReference type="AlphaFoldDB" id="R0L8M5"/>
<proteinExistence type="predicted"/>
<evidence type="ECO:0000313" key="3">
    <source>
        <dbReference type="Proteomes" id="UP000296049"/>
    </source>
</evidence>
<sequence length="288" mass="30485">MLLHLHVLLSTGLFEESEVSTEDDVTWLKECCEAVSRDLTENPGTRSSFTLLEVAAASFIRTPGAALSFSIQRGRQQGAPTARAARSQSCSHPCSPRSQQQVPGGAGGFAFASFSGDSDFGSSRGLLEGSRGLFRCCCAFLFTSPLLLGSALLLLRSRKHRGCAAGSLCRAPAAHPPAQRCCLYLLAGQTMELWGQGELRAGAWSCCTCTASAASRRCHRRGSVQAGEQAPSGTQRVLGWLLGSECVGFGGFLGNVREGIWLFLEVLSQPEPCGCGTGCQQRSQPCGT</sequence>
<name>R0L8M5_ANAPL</name>
<evidence type="ECO:0000313" key="2">
    <source>
        <dbReference type="EMBL" id="EOA96657.1"/>
    </source>
</evidence>
<dbReference type="Proteomes" id="UP000296049">
    <property type="component" value="Unassembled WGS sequence"/>
</dbReference>
<reference evidence="3" key="1">
    <citation type="journal article" date="2013" name="Nat. Genet.">
        <title>The duck genome and transcriptome provide insight into an avian influenza virus reservoir species.</title>
        <authorList>
            <person name="Huang Y."/>
            <person name="Li Y."/>
            <person name="Burt D.W."/>
            <person name="Chen H."/>
            <person name="Zhang Y."/>
            <person name="Qian W."/>
            <person name="Kim H."/>
            <person name="Gan S."/>
            <person name="Zhao Y."/>
            <person name="Li J."/>
            <person name="Yi K."/>
            <person name="Feng H."/>
            <person name="Zhu P."/>
            <person name="Li B."/>
            <person name="Liu Q."/>
            <person name="Fairley S."/>
            <person name="Magor K.E."/>
            <person name="Du Z."/>
            <person name="Hu X."/>
            <person name="Goodman L."/>
            <person name="Tafer H."/>
            <person name="Vignal A."/>
            <person name="Lee T."/>
            <person name="Kim K.W."/>
            <person name="Sheng Z."/>
            <person name="An Y."/>
            <person name="Searle S."/>
            <person name="Herrero J."/>
            <person name="Groenen M.A."/>
            <person name="Crooijmans R.P."/>
            <person name="Faraut T."/>
            <person name="Cai Q."/>
            <person name="Webster R.G."/>
            <person name="Aldridge J.R."/>
            <person name="Warren W.C."/>
            <person name="Bartschat S."/>
            <person name="Kehr S."/>
            <person name="Marz M."/>
            <person name="Stadler P.F."/>
            <person name="Smith J."/>
            <person name="Kraus R.H."/>
            <person name="Zhao Y."/>
            <person name="Ren L."/>
            <person name="Fei J."/>
            <person name="Morisson M."/>
            <person name="Kaiser P."/>
            <person name="Griffin D.K."/>
            <person name="Rao M."/>
            <person name="Pitel F."/>
            <person name="Wang J."/>
            <person name="Li N."/>
        </authorList>
    </citation>
    <scope>NUCLEOTIDE SEQUENCE [LARGE SCALE GENOMIC DNA]</scope>
</reference>
<feature type="chain" id="PRO_5004354629" evidence="1">
    <location>
        <begin position="22"/>
        <end position="288"/>
    </location>
</feature>
<keyword evidence="3" id="KW-1185">Reference proteome</keyword>